<organism evidence="2 3">
    <name type="scientific">Mucilaginibacter oryzae</name>
    <dbReference type="NCBI Taxonomy" id="468058"/>
    <lineage>
        <taxon>Bacteria</taxon>
        <taxon>Pseudomonadati</taxon>
        <taxon>Bacteroidota</taxon>
        <taxon>Sphingobacteriia</taxon>
        <taxon>Sphingobacteriales</taxon>
        <taxon>Sphingobacteriaceae</taxon>
        <taxon>Mucilaginibacter</taxon>
    </lineage>
</organism>
<keyword evidence="3" id="KW-1185">Reference proteome</keyword>
<dbReference type="Proteomes" id="UP000245678">
    <property type="component" value="Unassembled WGS sequence"/>
</dbReference>
<protein>
    <recommendedName>
        <fullName evidence="4">TonB-like protein</fullName>
    </recommendedName>
</protein>
<name>A0A316H5W6_9SPHI</name>
<accession>A0A316H5W6</accession>
<evidence type="ECO:0008006" key="4">
    <source>
        <dbReference type="Google" id="ProtNLM"/>
    </source>
</evidence>
<reference evidence="2 3" key="1">
    <citation type="submission" date="2018-05" db="EMBL/GenBank/DDBJ databases">
        <title>Genomic Encyclopedia of Archaeal and Bacterial Type Strains, Phase II (KMG-II): from individual species to whole genera.</title>
        <authorList>
            <person name="Goeker M."/>
        </authorList>
    </citation>
    <scope>NUCLEOTIDE SEQUENCE [LARGE SCALE GENOMIC DNA]</scope>
    <source>
        <strain evidence="2 3">DSM 19975</strain>
    </source>
</reference>
<dbReference type="RefSeq" id="WP_146203161.1">
    <property type="nucleotide sequence ID" value="NZ_QGHA01000008.1"/>
</dbReference>
<proteinExistence type="predicted"/>
<evidence type="ECO:0000256" key="1">
    <source>
        <dbReference type="SAM" id="SignalP"/>
    </source>
</evidence>
<gene>
    <name evidence="2" type="ORF">LX99_03794</name>
</gene>
<comment type="caution">
    <text evidence="2">The sequence shown here is derived from an EMBL/GenBank/DDBJ whole genome shotgun (WGS) entry which is preliminary data.</text>
</comment>
<dbReference type="EMBL" id="QGHA01000008">
    <property type="protein sequence ID" value="PWK75301.1"/>
    <property type="molecule type" value="Genomic_DNA"/>
</dbReference>
<dbReference type="AlphaFoldDB" id="A0A316H5W6"/>
<evidence type="ECO:0000313" key="2">
    <source>
        <dbReference type="EMBL" id="PWK75301.1"/>
    </source>
</evidence>
<sequence>MKKLFVGILFLVGCSLSFNCAKAQDKILGEGKYRHTLSDSLLSEFSSTVYDSFYNPSYMATTTSTFAMLKIDIDIAGKVKGITFSDSADSTFVQAFKNRKKRHDDKATLEKYAKLKMYKDVSLLIPVSFEPKLPNSDKHYTNSYFESYLRFNHEDFTGKAIILTPIFIPVLAKGER</sequence>
<evidence type="ECO:0000313" key="3">
    <source>
        <dbReference type="Proteomes" id="UP000245678"/>
    </source>
</evidence>
<feature type="signal peptide" evidence="1">
    <location>
        <begin position="1"/>
        <end position="23"/>
    </location>
</feature>
<keyword evidence="1" id="KW-0732">Signal</keyword>
<feature type="chain" id="PRO_5016275305" description="TonB-like protein" evidence="1">
    <location>
        <begin position="24"/>
        <end position="176"/>
    </location>
</feature>